<dbReference type="InterPro" id="IPR025392">
    <property type="entry name" value="DUF4124"/>
</dbReference>
<protein>
    <recommendedName>
        <fullName evidence="2">DUF4124 domain-containing protein</fullName>
    </recommendedName>
</protein>
<sequence>MKTIILLILLIFILPIGFPQAMASSEIYKYVDKDGNITFTNRRAPNAEKISIASFSRNTKSNQSKPGSDLNLPRVNDTTQKNRDAMRREILQKELIAEEKLFSETRNFLDEILNKPEFKNSFQEKTVQLKNKLLLHQRNVVALKKELGR</sequence>
<dbReference type="Pfam" id="PF13511">
    <property type="entry name" value="DUF4124"/>
    <property type="match status" value="1"/>
</dbReference>
<feature type="domain" description="DUF4124" evidence="2">
    <location>
        <begin position="20"/>
        <end position="50"/>
    </location>
</feature>
<evidence type="ECO:0000259" key="2">
    <source>
        <dbReference type="Pfam" id="PF13511"/>
    </source>
</evidence>
<dbReference type="EMBL" id="FNUX01000014">
    <property type="protein sequence ID" value="SEF90513.1"/>
    <property type="molecule type" value="Genomic_DNA"/>
</dbReference>
<dbReference type="OrthoDB" id="8547929at2"/>
<evidence type="ECO:0000313" key="3">
    <source>
        <dbReference type="EMBL" id="SEF90513.1"/>
    </source>
</evidence>
<gene>
    <name evidence="3" type="ORF">SAMN05216334_11445</name>
</gene>
<dbReference type="AlphaFoldDB" id="A0A1H5VTP6"/>
<feature type="region of interest" description="Disordered" evidence="1">
    <location>
        <begin position="57"/>
        <end position="83"/>
    </location>
</feature>
<evidence type="ECO:0000313" key="4">
    <source>
        <dbReference type="Proteomes" id="UP000236753"/>
    </source>
</evidence>
<accession>A0A1H5VTP6</accession>
<proteinExistence type="predicted"/>
<organism evidence="3 4">
    <name type="scientific">Nitrosomonas ureae</name>
    <dbReference type="NCBI Taxonomy" id="44577"/>
    <lineage>
        <taxon>Bacteria</taxon>
        <taxon>Pseudomonadati</taxon>
        <taxon>Pseudomonadota</taxon>
        <taxon>Betaproteobacteria</taxon>
        <taxon>Nitrosomonadales</taxon>
        <taxon>Nitrosomonadaceae</taxon>
        <taxon>Nitrosomonas</taxon>
    </lineage>
</organism>
<reference evidence="3 4" key="1">
    <citation type="submission" date="2016-10" db="EMBL/GenBank/DDBJ databases">
        <authorList>
            <person name="de Groot N.N."/>
        </authorList>
    </citation>
    <scope>NUCLEOTIDE SEQUENCE [LARGE SCALE GENOMIC DNA]</scope>
    <source>
        <strain evidence="3 4">Nm13</strain>
    </source>
</reference>
<evidence type="ECO:0000256" key="1">
    <source>
        <dbReference type="SAM" id="MobiDB-lite"/>
    </source>
</evidence>
<dbReference type="RefSeq" id="WP_103966731.1">
    <property type="nucleotide sequence ID" value="NZ_FNUX01000014.1"/>
</dbReference>
<name>A0A1H5VTP6_9PROT</name>
<feature type="compositionally biased region" description="Polar residues" evidence="1">
    <location>
        <begin position="57"/>
        <end position="66"/>
    </location>
</feature>
<dbReference type="Proteomes" id="UP000236753">
    <property type="component" value="Unassembled WGS sequence"/>
</dbReference>